<keyword evidence="2" id="KW-1003">Cell membrane</keyword>
<feature type="transmembrane region" description="Helical" evidence="6">
    <location>
        <begin position="347"/>
        <end position="369"/>
    </location>
</feature>
<protein>
    <recommendedName>
        <fullName evidence="9">Major facilitator superfamily (MFS) profile domain-containing protein</fullName>
    </recommendedName>
</protein>
<keyword evidence="3 6" id="KW-0812">Transmembrane</keyword>
<dbReference type="AlphaFoldDB" id="A0A5E6MJX1"/>
<feature type="transmembrane region" description="Helical" evidence="6">
    <location>
        <begin position="39"/>
        <end position="61"/>
    </location>
</feature>
<accession>A0A5E6MJX1</accession>
<evidence type="ECO:0000313" key="7">
    <source>
        <dbReference type="EMBL" id="VVM06357.1"/>
    </source>
</evidence>
<dbReference type="SUPFAM" id="SSF103473">
    <property type="entry name" value="MFS general substrate transporter"/>
    <property type="match status" value="1"/>
</dbReference>
<dbReference type="EMBL" id="CABFVA020000065">
    <property type="protein sequence ID" value="VVM06357.1"/>
    <property type="molecule type" value="Genomic_DNA"/>
</dbReference>
<reference evidence="7 8" key="1">
    <citation type="submission" date="2019-09" db="EMBL/GenBank/DDBJ databases">
        <authorList>
            <person name="Cremers G."/>
        </authorList>
    </citation>
    <scope>NUCLEOTIDE SEQUENCE [LARGE SCALE GENOMIC DNA]</scope>
    <source>
        <strain evidence="7">4A</strain>
    </source>
</reference>
<organism evidence="7 8">
    <name type="scientific">Methylacidimicrobium tartarophylax</name>
    <dbReference type="NCBI Taxonomy" id="1041768"/>
    <lineage>
        <taxon>Bacteria</taxon>
        <taxon>Pseudomonadati</taxon>
        <taxon>Verrucomicrobiota</taxon>
        <taxon>Methylacidimicrobium</taxon>
    </lineage>
</organism>
<keyword evidence="8" id="KW-1185">Reference proteome</keyword>
<evidence type="ECO:0000256" key="1">
    <source>
        <dbReference type="ARBA" id="ARBA00004651"/>
    </source>
</evidence>
<feature type="transmembrane region" description="Helical" evidence="6">
    <location>
        <begin position="14"/>
        <end position="33"/>
    </location>
</feature>
<feature type="transmembrane region" description="Helical" evidence="6">
    <location>
        <begin position="176"/>
        <end position="197"/>
    </location>
</feature>
<dbReference type="CDD" id="cd17370">
    <property type="entry name" value="MFS_MJ1317_like"/>
    <property type="match status" value="1"/>
</dbReference>
<dbReference type="GO" id="GO:0005886">
    <property type="term" value="C:plasma membrane"/>
    <property type="evidence" value="ECO:0007669"/>
    <property type="project" value="UniProtKB-SubCell"/>
</dbReference>
<dbReference type="PANTHER" id="PTHR42688">
    <property type="entry name" value="CONSERVED PROTEIN"/>
    <property type="match status" value="1"/>
</dbReference>
<sequence>MSEGGRRQSRSESAVLRIILLFGAVSLFADMTYEGARSILGPFLGSLGASGAAVGLVAGMGELAGYGLRLFSGVLADRTRSFWRLTFSGYGVNLLAVPLLGLVSGWPAAAALVVAERLGKAIRTPARDVLLAAATKDFGRGRAFGLHEAMDQIGAVLGPLTVALVLACQGGYRTGFLLLALPALFSFAALGLARGSYGRWQNSRGMPEGAGEEEENGSRHLPSAFWSYLAAVGCVAAGYADFALIAFHAAKTGVVAPQGVPLLYALAMGIDAGAAFWAGRLFDRKGFASLRGLVVLGALAAPLLFLGHGIGPVLVGVLFWGVGMGVQESVIRAAVAELVPDRRQGTGYGLFNMAYGFAWFGGSALMGLLYDRSPVLLVAFSCGCQLLSLPLLVRTQRQFAAEQIVRGRIG</sequence>
<dbReference type="InterPro" id="IPR011701">
    <property type="entry name" value="MFS"/>
</dbReference>
<name>A0A5E6MJX1_9BACT</name>
<evidence type="ECO:0000256" key="2">
    <source>
        <dbReference type="ARBA" id="ARBA00022475"/>
    </source>
</evidence>
<evidence type="ECO:0000256" key="3">
    <source>
        <dbReference type="ARBA" id="ARBA00022692"/>
    </source>
</evidence>
<proteinExistence type="predicted"/>
<dbReference type="OrthoDB" id="9803985at2"/>
<keyword evidence="5 6" id="KW-0472">Membrane</keyword>
<evidence type="ECO:0008006" key="9">
    <source>
        <dbReference type="Google" id="ProtNLM"/>
    </source>
</evidence>
<feature type="transmembrane region" description="Helical" evidence="6">
    <location>
        <begin position="225"/>
        <end position="250"/>
    </location>
</feature>
<dbReference type="Proteomes" id="UP000334923">
    <property type="component" value="Unassembled WGS sequence"/>
</dbReference>
<dbReference type="GO" id="GO:0022857">
    <property type="term" value="F:transmembrane transporter activity"/>
    <property type="evidence" value="ECO:0007669"/>
    <property type="project" value="InterPro"/>
</dbReference>
<dbReference type="InterPro" id="IPR036259">
    <property type="entry name" value="MFS_trans_sf"/>
</dbReference>
<dbReference type="PANTHER" id="PTHR42688:SF1">
    <property type="entry name" value="BLR5212 PROTEIN"/>
    <property type="match status" value="1"/>
</dbReference>
<dbReference type="RefSeq" id="WP_142660006.1">
    <property type="nucleotide sequence ID" value="NZ_CABFVA020000065.1"/>
</dbReference>
<feature type="transmembrane region" description="Helical" evidence="6">
    <location>
        <begin position="82"/>
        <end position="103"/>
    </location>
</feature>
<dbReference type="Gene3D" id="1.20.1250.20">
    <property type="entry name" value="MFS general substrate transporter like domains"/>
    <property type="match status" value="2"/>
</dbReference>
<gene>
    <name evidence="7" type="ORF">MAMT_01151</name>
</gene>
<feature type="transmembrane region" description="Helical" evidence="6">
    <location>
        <begin position="262"/>
        <end position="281"/>
    </location>
</feature>
<evidence type="ECO:0000256" key="5">
    <source>
        <dbReference type="ARBA" id="ARBA00023136"/>
    </source>
</evidence>
<comment type="subcellular location">
    <subcellularLocation>
        <location evidence="1">Cell membrane</location>
        <topology evidence="1">Multi-pass membrane protein</topology>
    </subcellularLocation>
</comment>
<evidence type="ECO:0000313" key="8">
    <source>
        <dbReference type="Proteomes" id="UP000334923"/>
    </source>
</evidence>
<feature type="transmembrane region" description="Helical" evidence="6">
    <location>
        <begin position="375"/>
        <end position="393"/>
    </location>
</feature>
<dbReference type="Pfam" id="PF07690">
    <property type="entry name" value="MFS_1"/>
    <property type="match status" value="1"/>
</dbReference>
<evidence type="ECO:0000256" key="6">
    <source>
        <dbReference type="SAM" id="Phobius"/>
    </source>
</evidence>
<dbReference type="InterPro" id="IPR052425">
    <property type="entry name" value="Uncharacterized_MFS-type"/>
</dbReference>
<keyword evidence="4 6" id="KW-1133">Transmembrane helix</keyword>
<evidence type="ECO:0000256" key="4">
    <source>
        <dbReference type="ARBA" id="ARBA00022989"/>
    </source>
</evidence>